<keyword evidence="3 7" id="KW-0479">Metal-binding</keyword>
<evidence type="ECO:0000256" key="1">
    <source>
        <dbReference type="ARBA" id="ARBA00010617"/>
    </source>
</evidence>
<comment type="similarity">
    <text evidence="1 7">Belongs to the cytochrome P450 family.</text>
</comment>
<reference evidence="8 9" key="1">
    <citation type="submission" date="2020-08" db="EMBL/GenBank/DDBJ databases">
        <title>Genomic Encyclopedia of Type Strains, Phase IV (KMG-IV): sequencing the most valuable type-strain genomes for metagenomic binning, comparative biology and taxonomic classification.</title>
        <authorList>
            <person name="Goeker M."/>
        </authorList>
    </citation>
    <scope>NUCLEOTIDE SEQUENCE [LARGE SCALE GENOMIC DNA]</scope>
    <source>
        <strain evidence="8 9">DSM 45385</strain>
    </source>
</reference>
<evidence type="ECO:0000256" key="3">
    <source>
        <dbReference type="ARBA" id="ARBA00022723"/>
    </source>
</evidence>
<dbReference type="FunFam" id="1.10.630.10:FF:000018">
    <property type="entry name" value="Cytochrome P450 monooxygenase"/>
    <property type="match status" value="1"/>
</dbReference>
<keyword evidence="5 7" id="KW-0408">Iron</keyword>
<dbReference type="GO" id="GO:0020037">
    <property type="term" value="F:heme binding"/>
    <property type="evidence" value="ECO:0007669"/>
    <property type="project" value="InterPro"/>
</dbReference>
<dbReference type="Proteomes" id="UP000568380">
    <property type="component" value="Unassembled WGS sequence"/>
</dbReference>
<dbReference type="AlphaFoldDB" id="A0A7W8AAF9"/>
<dbReference type="InterPro" id="IPR017972">
    <property type="entry name" value="Cyt_P450_CS"/>
</dbReference>
<sequence length="403" mass="44226">MINKVFDQEYLRDPHGVYAHLRREQPVAHTITSQGVRVWLVTRYEDVRAALNDPRLSKDFHRNPHVMKDNEMEGGDSSGAAAVVPDNMLFSDPPDHERLRRLVVKAFTAGRVRAMRPRIEELSTGLLDGLGGEFDLIKEYAVQLPAMVVGELLGIPEPDWPKVIRWSNTTIEGSALDPGEVVAAAQATIAYLGELCAAKRDNPGDDLISAMVQAHDDSSRMTASELVSTSWLLLVAGHETTVHLIANGMLALLSRPDQFAALRADPALVPQAVEEFLRFDGPISTSTYRFTTEPVTIGGTDIPAGALVLVSLLSANRDAGQYERADELDVTRDPGQHLAFGHGIHYCLGAPLARVEGEIAFRHLLERFPDLELASADLTWRPGMLMHGLERLPVRTGSPSTRT</sequence>
<evidence type="ECO:0000256" key="4">
    <source>
        <dbReference type="ARBA" id="ARBA00023002"/>
    </source>
</evidence>
<dbReference type="CDD" id="cd11029">
    <property type="entry name" value="CYP107-like"/>
    <property type="match status" value="1"/>
</dbReference>
<dbReference type="Pfam" id="PF00067">
    <property type="entry name" value="p450"/>
    <property type="match status" value="1"/>
</dbReference>
<organism evidence="8 9">
    <name type="scientific">Nonomuraea endophytica</name>
    <dbReference type="NCBI Taxonomy" id="714136"/>
    <lineage>
        <taxon>Bacteria</taxon>
        <taxon>Bacillati</taxon>
        <taxon>Actinomycetota</taxon>
        <taxon>Actinomycetes</taxon>
        <taxon>Streptosporangiales</taxon>
        <taxon>Streptosporangiaceae</taxon>
        <taxon>Nonomuraea</taxon>
    </lineage>
</organism>
<protein>
    <submittedName>
        <fullName evidence="8">Cytochrome P450</fullName>
    </submittedName>
</protein>
<proteinExistence type="inferred from homology"/>
<accession>A0A7W8AAF9</accession>
<evidence type="ECO:0000256" key="5">
    <source>
        <dbReference type="ARBA" id="ARBA00023004"/>
    </source>
</evidence>
<name>A0A7W8AAF9_9ACTN</name>
<dbReference type="RefSeq" id="WP_184971050.1">
    <property type="nucleotide sequence ID" value="NZ_JACHIN010000014.1"/>
</dbReference>
<evidence type="ECO:0000313" key="8">
    <source>
        <dbReference type="EMBL" id="MBB5082637.1"/>
    </source>
</evidence>
<dbReference type="GO" id="GO:0005506">
    <property type="term" value="F:iron ion binding"/>
    <property type="evidence" value="ECO:0007669"/>
    <property type="project" value="InterPro"/>
</dbReference>
<dbReference type="PRINTS" id="PR00359">
    <property type="entry name" value="BP450"/>
</dbReference>
<dbReference type="InterPro" id="IPR036396">
    <property type="entry name" value="Cyt_P450_sf"/>
</dbReference>
<dbReference type="EMBL" id="JACHIN010000014">
    <property type="protein sequence ID" value="MBB5082637.1"/>
    <property type="molecule type" value="Genomic_DNA"/>
</dbReference>
<gene>
    <name evidence="8" type="ORF">HNR40_008133</name>
</gene>
<evidence type="ECO:0000256" key="2">
    <source>
        <dbReference type="ARBA" id="ARBA00022617"/>
    </source>
</evidence>
<evidence type="ECO:0000313" key="9">
    <source>
        <dbReference type="Proteomes" id="UP000568380"/>
    </source>
</evidence>
<dbReference type="PROSITE" id="PS00086">
    <property type="entry name" value="CYTOCHROME_P450"/>
    <property type="match status" value="1"/>
</dbReference>
<keyword evidence="2 7" id="KW-0349">Heme</keyword>
<dbReference type="Gene3D" id="1.10.630.10">
    <property type="entry name" value="Cytochrome P450"/>
    <property type="match status" value="1"/>
</dbReference>
<evidence type="ECO:0000256" key="7">
    <source>
        <dbReference type="RuleBase" id="RU000461"/>
    </source>
</evidence>
<dbReference type="PANTHER" id="PTHR46696">
    <property type="entry name" value="P450, PUTATIVE (EUROFUNG)-RELATED"/>
    <property type="match status" value="1"/>
</dbReference>
<evidence type="ECO:0000256" key="6">
    <source>
        <dbReference type="ARBA" id="ARBA00023033"/>
    </source>
</evidence>
<dbReference type="InterPro" id="IPR002397">
    <property type="entry name" value="Cyt_P450_B"/>
</dbReference>
<dbReference type="PANTHER" id="PTHR46696:SF1">
    <property type="entry name" value="CYTOCHROME P450 YJIB-RELATED"/>
    <property type="match status" value="1"/>
</dbReference>
<keyword evidence="9" id="KW-1185">Reference proteome</keyword>
<keyword evidence="6 7" id="KW-0503">Monooxygenase</keyword>
<dbReference type="InterPro" id="IPR001128">
    <property type="entry name" value="Cyt_P450"/>
</dbReference>
<comment type="caution">
    <text evidence="8">The sequence shown here is derived from an EMBL/GenBank/DDBJ whole genome shotgun (WGS) entry which is preliminary data.</text>
</comment>
<dbReference type="SUPFAM" id="SSF48264">
    <property type="entry name" value="Cytochrome P450"/>
    <property type="match status" value="1"/>
</dbReference>
<dbReference type="GO" id="GO:0004497">
    <property type="term" value="F:monooxygenase activity"/>
    <property type="evidence" value="ECO:0007669"/>
    <property type="project" value="UniProtKB-KW"/>
</dbReference>
<keyword evidence="4 7" id="KW-0560">Oxidoreductase</keyword>
<dbReference type="GO" id="GO:0016705">
    <property type="term" value="F:oxidoreductase activity, acting on paired donors, with incorporation or reduction of molecular oxygen"/>
    <property type="evidence" value="ECO:0007669"/>
    <property type="project" value="InterPro"/>
</dbReference>